<dbReference type="SMART" id="SM00347">
    <property type="entry name" value="HTH_MARR"/>
    <property type="match status" value="1"/>
</dbReference>
<accession>A0A024HH29</accession>
<dbReference type="PANTHER" id="PTHR33164">
    <property type="entry name" value="TRANSCRIPTIONAL REGULATOR, MARR FAMILY"/>
    <property type="match status" value="1"/>
</dbReference>
<gene>
    <name evidence="5" type="ORF">PKB_2824</name>
</gene>
<dbReference type="SUPFAM" id="SSF46785">
    <property type="entry name" value="Winged helix' DNA-binding domain"/>
    <property type="match status" value="1"/>
</dbReference>
<keyword evidence="3" id="KW-0804">Transcription</keyword>
<dbReference type="OrthoDB" id="7427954at2"/>
<dbReference type="GO" id="GO:0006950">
    <property type="term" value="P:response to stress"/>
    <property type="evidence" value="ECO:0007669"/>
    <property type="project" value="TreeGrafter"/>
</dbReference>
<evidence type="ECO:0000259" key="4">
    <source>
        <dbReference type="PROSITE" id="PS50995"/>
    </source>
</evidence>
<reference evidence="5 6" key="2">
    <citation type="submission" date="2014-05" db="EMBL/GenBank/DDBJ databases">
        <title>Genome sequence of the 3-chlorobenzoate degrading bacterium Pseudomonas knackmussii B13 shows multiple evidence for horizontal gene transfer.</title>
        <authorList>
            <person name="Miyazaki R."/>
            <person name="Bertelli C."/>
            <person name="Falquet L."/>
            <person name="Robinson-Rechavi M."/>
            <person name="Gharib W."/>
            <person name="Roy S."/>
            <person name="Van der Meer J.R."/>
        </authorList>
    </citation>
    <scope>NUCLEOTIDE SEQUENCE [LARGE SCALE GENOMIC DNA]</scope>
    <source>
        <strain evidence="5 6">B13</strain>
    </source>
</reference>
<dbReference type="AlphaFoldDB" id="A0A024HH29"/>
<dbReference type="PRINTS" id="PR00598">
    <property type="entry name" value="HTHMARR"/>
</dbReference>
<dbReference type="GO" id="GO:0003700">
    <property type="term" value="F:DNA-binding transcription factor activity"/>
    <property type="evidence" value="ECO:0007669"/>
    <property type="project" value="InterPro"/>
</dbReference>
<reference evidence="5 6" key="1">
    <citation type="submission" date="2013-03" db="EMBL/GenBank/DDBJ databases">
        <authorList>
            <person name="Linke B."/>
        </authorList>
    </citation>
    <scope>NUCLEOTIDE SEQUENCE [LARGE SCALE GENOMIC DNA]</scope>
    <source>
        <strain evidence="5 6">B13</strain>
    </source>
</reference>
<protein>
    <recommendedName>
        <fullName evidence="4">HTH marR-type domain-containing protein</fullName>
    </recommendedName>
</protein>
<evidence type="ECO:0000313" key="5">
    <source>
        <dbReference type="EMBL" id="CDF84171.1"/>
    </source>
</evidence>
<keyword evidence="2" id="KW-0238">DNA-binding</keyword>
<dbReference type="Pfam" id="PF12802">
    <property type="entry name" value="MarR_2"/>
    <property type="match status" value="1"/>
</dbReference>
<evidence type="ECO:0000256" key="3">
    <source>
        <dbReference type="ARBA" id="ARBA00023163"/>
    </source>
</evidence>
<dbReference type="InterPro" id="IPR039422">
    <property type="entry name" value="MarR/SlyA-like"/>
</dbReference>
<keyword evidence="1" id="KW-0805">Transcription regulation</keyword>
<dbReference type="InterPro" id="IPR000835">
    <property type="entry name" value="HTH_MarR-typ"/>
</dbReference>
<dbReference type="PATRIC" id="fig|1301098.3.peg.2840"/>
<dbReference type="eggNOG" id="COG1846">
    <property type="taxonomic scope" value="Bacteria"/>
</dbReference>
<organism evidence="5 6">
    <name type="scientific">Pseudomonas knackmussii (strain DSM 6978 / CCUG 54928 / LMG 23759 / B13)</name>
    <dbReference type="NCBI Taxonomy" id="1301098"/>
    <lineage>
        <taxon>Bacteria</taxon>
        <taxon>Pseudomonadati</taxon>
        <taxon>Pseudomonadota</taxon>
        <taxon>Gammaproteobacteria</taxon>
        <taxon>Pseudomonadales</taxon>
        <taxon>Pseudomonadaceae</taxon>
        <taxon>Pseudomonas</taxon>
    </lineage>
</organism>
<evidence type="ECO:0000256" key="2">
    <source>
        <dbReference type="ARBA" id="ARBA00023125"/>
    </source>
</evidence>
<keyword evidence="6" id="KW-1185">Reference proteome</keyword>
<dbReference type="GO" id="GO:0003677">
    <property type="term" value="F:DNA binding"/>
    <property type="evidence" value="ECO:0007669"/>
    <property type="project" value="UniProtKB-KW"/>
</dbReference>
<dbReference type="STRING" id="1301098.PKB_2824"/>
<dbReference type="Gene3D" id="1.10.10.10">
    <property type="entry name" value="Winged helix-like DNA-binding domain superfamily/Winged helix DNA-binding domain"/>
    <property type="match status" value="1"/>
</dbReference>
<proteinExistence type="predicted"/>
<feature type="domain" description="HTH marR-type" evidence="4">
    <location>
        <begin position="5"/>
        <end position="142"/>
    </location>
</feature>
<dbReference type="InterPro" id="IPR036390">
    <property type="entry name" value="WH_DNA-bd_sf"/>
</dbReference>
<evidence type="ECO:0000313" key="6">
    <source>
        <dbReference type="Proteomes" id="UP000025241"/>
    </source>
</evidence>
<dbReference type="HOGENOM" id="CLU_083287_18_2_6"/>
<dbReference type="KEGG" id="pkc:PKB_2824"/>
<dbReference type="EMBL" id="HG322950">
    <property type="protein sequence ID" value="CDF84171.1"/>
    <property type="molecule type" value="Genomic_DNA"/>
</dbReference>
<sequence length="156" mass="16913">MPDSSPDLLFALTNSLQPARRAWQMLASRALGASGLSLAVATPVLLVSRMGDGVLQNVLAERIGVHPAALVRTLDQAEAAGLLERRMVPGNRRLRAIHLLDEGRRLAQRMEKELTALRAEVFGGIPGADVETAIRVLQLMEERAREFTAQWPGGGD</sequence>
<dbReference type="PROSITE" id="PS50995">
    <property type="entry name" value="HTH_MARR_2"/>
    <property type="match status" value="1"/>
</dbReference>
<dbReference type="RefSeq" id="WP_043252574.1">
    <property type="nucleotide sequence ID" value="NZ_HG322950.1"/>
</dbReference>
<evidence type="ECO:0000256" key="1">
    <source>
        <dbReference type="ARBA" id="ARBA00023015"/>
    </source>
</evidence>
<dbReference type="PANTHER" id="PTHR33164:SF64">
    <property type="entry name" value="TRANSCRIPTIONAL REGULATOR SLYA"/>
    <property type="match status" value="1"/>
</dbReference>
<name>A0A024HH29_PSEKB</name>
<dbReference type="InterPro" id="IPR036388">
    <property type="entry name" value="WH-like_DNA-bd_sf"/>
</dbReference>
<dbReference type="Proteomes" id="UP000025241">
    <property type="component" value="Chromosome I"/>
</dbReference>